<dbReference type="Proteomes" id="UP001596434">
    <property type="component" value="Unassembled WGS sequence"/>
</dbReference>
<feature type="region of interest" description="Disordered" evidence="2">
    <location>
        <begin position="396"/>
        <end position="416"/>
    </location>
</feature>
<dbReference type="EMBL" id="JBHTAT010000001">
    <property type="protein sequence ID" value="MFC7255826.1"/>
    <property type="molecule type" value="Genomic_DNA"/>
</dbReference>
<evidence type="ECO:0000313" key="5">
    <source>
        <dbReference type="Proteomes" id="UP001596434"/>
    </source>
</evidence>
<reference evidence="4 5" key="1">
    <citation type="journal article" date="2019" name="Int. J. Syst. Evol. Microbiol.">
        <title>The Global Catalogue of Microorganisms (GCM) 10K type strain sequencing project: providing services to taxonomists for standard genome sequencing and annotation.</title>
        <authorList>
            <consortium name="The Broad Institute Genomics Platform"/>
            <consortium name="The Broad Institute Genome Sequencing Center for Infectious Disease"/>
            <person name="Wu L."/>
            <person name="Ma J."/>
        </authorList>
    </citation>
    <scope>NUCLEOTIDE SEQUENCE [LARGE SCALE GENOMIC DNA]</scope>
    <source>
        <strain evidence="4 5">GX21</strain>
    </source>
</reference>
<dbReference type="Gene3D" id="3.40.50.300">
    <property type="entry name" value="P-loop containing nucleotide triphosphate hydrolases"/>
    <property type="match status" value="2"/>
</dbReference>
<name>A0ABD5ZZI5_9EURY</name>
<evidence type="ECO:0000259" key="3">
    <source>
        <dbReference type="Pfam" id="PF02463"/>
    </source>
</evidence>
<sequence>MRIESLTISNFRGINGAFELEPENDNLVLVGPNGSGKSSVIAAVDFLLTGSIQALSGEGTQSITERRHGPHVDAAPEESWVEADFSVSGETLTIRRTVNDRDDPDIDGPDESTTDRFKSTVKAAERGLHLLSRDELLDFITAKGSTRSERIRTLLNLQHVRDRRLALDNAAENLDEEAERIEREARSRRSDLHNILGKDSEDEERTVLQIVNSLRAELGGGELASLDEESFTSNIESPSRRVVASSLLRSDGRQRLNQLQEWLSDDVEEFLTADEEYVEAWEEIDADEESRRALERRQLIEQGIEAIDPDAGRCPLCLEPWEPDRLEEHLEDRLQQASELQETLDQLGDRRDEAQQMLTDVRITADSLRDIVRGIDRFDESSLDDFLDTVEGWEEQYSGDPLSTPPKNDLSTSEKRSLLRPDDLEALLDRLSSHVEDGPQLDQLDETWQTLNAANRRYNEMIDRSRKAAEYRRIADDMSTVHQTFLDARDAILEEIYSQIEDRFEHYYTTMHGDESDLSVGLNPTETGLDIEVDFYERGQYPPHALHSEGHQDSMGICLYFALADWLQEQEELPIMMLDDVVMSIDAEHRRPLADLMGSELTEDYQLIVATHDDLWHRHLRSSGVVSSSNAIQLSGWDIEEGPQTHGRPEMEWDTIESELENGNTSIAAHQTRRMAEWYLREACDRLNAKVPFKSNSRWTLGDFQSGAISRYKELLRASKAAEQSWGGDTSHISELEDEATEVVDRIYEYGGAINPNVHYNEDESTFASCTPKELQPAVDAYRDFYELLWCDECGACVYISMDGQQEDSLRCNCGQLDLNLRKSS</sequence>
<dbReference type="InterPro" id="IPR027417">
    <property type="entry name" value="P-loop_NTPase"/>
</dbReference>
<comment type="caution">
    <text evidence="4">The sequence shown here is derived from an EMBL/GenBank/DDBJ whole genome shotgun (WGS) entry which is preliminary data.</text>
</comment>
<gene>
    <name evidence="4" type="ORF">ACFQKE_11075</name>
</gene>
<organism evidence="4 5">
    <name type="scientific">Haloplanus litoreus</name>
    <dbReference type="NCBI Taxonomy" id="767515"/>
    <lineage>
        <taxon>Archaea</taxon>
        <taxon>Methanobacteriati</taxon>
        <taxon>Methanobacteriota</taxon>
        <taxon>Stenosarchaea group</taxon>
        <taxon>Halobacteria</taxon>
        <taxon>Halobacteriales</taxon>
        <taxon>Haloferacaceae</taxon>
        <taxon>Haloplanus</taxon>
    </lineage>
</organism>
<feature type="coiled-coil region" evidence="1">
    <location>
        <begin position="330"/>
        <end position="357"/>
    </location>
</feature>
<proteinExistence type="predicted"/>
<dbReference type="RefSeq" id="WP_379704139.1">
    <property type="nucleotide sequence ID" value="NZ_JBHTAT010000001.1"/>
</dbReference>
<protein>
    <submittedName>
        <fullName evidence="4">AAA family ATPase</fullName>
    </submittedName>
</protein>
<evidence type="ECO:0000256" key="2">
    <source>
        <dbReference type="SAM" id="MobiDB-lite"/>
    </source>
</evidence>
<dbReference type="PANTHER" id="PTHR32182:SF0">
    <property type="entry name" value="DNA REPLICATION AND REPAIR PROTEIN RECF"/>
    <property type="match status" value="1"/>
</dbReference>
<feature type="coiled-coil region" evidence="1">
    <location>
        <begin position="157"/>
        <end position="191"/>
    </location>
</feature>
<dbReference type="SUPFAM" id="SSF52540">
    <property type="entry name" value="P-loop containing nucleoside triphosphate hydrolases"/>
    <property type="match status" value="1"/>
</dbReference>
<keyword evidence="1" id="KW-0175">Coiled coil</keyword>
<dbReference type="AlphaFoldDB" id="A0ABD5ZZI5"/>
<feature type="domain" description="RecF/RecN/SMC N-terminal" evidence="3">
    <location>
        <begin position="3"/>
        <end position="614"/>
    </location>
</feature>
<dbReference type="GeneID" id="96954200"/>
<dbReference type="PANTHER" id="PTHR32182">
    <property type="entry name" value="DNA REPLICATION AND REPAIR PROTEIN RECF"/>
    <property type="match status" value="1"/>
</dbReference>
<keyword evidence="5" id="KW-1185">Reference proteome</keyword>
<evidence type="ECO:0000313" key="4">
    <source>
        <dbReference type="EMBL" id="MFC7255826.1"/>
    </source>
</evidence>
<feature type="region of interest" description="Disordered" evidence="2">
    <location>
        <begin position="96"/>
        <end position="115"/>
    </location>
</feature>
<feature type="compositionally biased region" description="Acidic residues" evidence="2">
    <location>
        <begin position="102"/>
        <end position="112"/>
    </location>
</feature>
<accession>A0ABD5ZZI5</accession>
<dbReference type="Pfam" id="PF02463">
    <property type="entry name" value="SMC_N"/>
    <property type="match status" value="1"/>
</dbReference>
<dbReference type="InterPro" id="IPR003395">
    <property type="entry name" value="RecF/RecN/SMC_N"/>
</dbReference>
<evidence type="ECO:0000256" key="1">
    <source>
        <dbReference type="SAM" id="Coils"/>
    </source>
</evidence>